<name>A0A482CYR9_9SPIR</name>
<evidence type="ECO:0000313" key="4">
    <source>
        <dbReference type="Proteomes" id="UP001164513"/>
    </source>
</evidence>
<dbReference type="RefSeq" id="WP_133263942.1">
    <property type="nucleotide sequence ID" value="NZ_CP044658.1"/>
</dbReference>
<feature type="domain" description="AAA" evidence="1">
    <location>
        <begin position="7"/>
        <end position="178"/>
    </location>
</feature>
<dbReference type="InterPro" id="IPR027417">
    <property type="entry name" value="P-loop_NTPase"/>
</dbReference>
<sequence>MDGKKARVVTIASIKGGVGKSTSSIILSNLLASKYRVLLIDMDDQASITSYYSDELEDKNIEVFKINIGEVIRKDLEISKTIINIGNNLDLIPSCVNVDDLNVDFYCENRHLFIEGMLKTKLSSVITNYDYIIIDTNPKRNFTLKISLISSNYVISPMTAEKWSVEAFEVLREFVKEVAGIPVFIVITRFKKNITHKTLLNIVQSQDKFLGVISEREDLNKRIGCNEKFDFEKDYIAEYSEVLDLFLSKTKLLI</sequence>
<reference evidence="3" key="2">
    <citation type="submission" date="2022-12" db="EMBL/GenBank/DDBJ databases">
        <title>B. miyamotoi WGS.</title>
        <authorList>
            <person name="Gabriele M."/>
            <person name="Kuleshov K.V."/>
            <person name="Hepner S."/>
            <person name="Hoornstra D."/>
            <person name="Hovius J.W."/>
            <person name="Platonov A.E."/>
            <person name="Fingerle V."/>
            <person name="Strube C."/>
        </authorList>
    </citation>
    <scope>NUCLEOTIDE SEQUENCE</scope>
    <source>
        <strain evidence="3">ZStruIII14-9</strain>
        <plasmid evidence="3">pZSt-cp29-1</plasmid>
    </source>
</reference>
<dbReference type="SUPFAM" id="SSF52540">
    <property type="entry name" value="P-loop containing nucleoside triphosphate hydrolases"/>
    <property type="match status" value="1"/>
</dbReference>
<reference evidence="2" key="1">
    <citation type="submission" date="2019-03" db="EMBL/GenBank/DDBJ databases">
        <title>Whole genome sequencing of Borrelia miyamotoi strains isolated at the Russian territory.</title>
        <authorList>
            <person name="Kuleshov K.V."/>
            <person name="Platonov A.E."/>
            <person name="Goptar I.A."/>
            <person name="Shipulin G.A."/>
            <person name="Markelov M.L."/>
            <person name="Koetsveld J."/>
            <person name="Kolyasnikova N.M."/>
            <person name="Sarksyan D.S."/>
            <person name="Toporkova M.G."/>
            <person name="Hovius J.W."/>
        </authorList>
    </citation>
    <scope>NUCLEOTIDE SEQUENCE</scope>
    <source>
        <strain evidence="2">Yekat-18</strain>
        <plasmid evidence="2">unnamed</plasmid>
    </source>
</reference>
<dbReference type="CDD" id="cd02042">
    <property type="entry name" value="ParAB_family"/>
    <property type="match status" value="1"/>
</dbReference>
<dbReference type="PANTHER" id="PTHR13696:SF99">
    <property type="entry name" value="COBYRINIC ACID AC-DIAMIDE SYNTHASE"/>
    <property type="match status" value="1"/>
</dbReference>
<organism evidence="2">
    <name type="scientific">Borrelia miyamotoi</name>
    <dbReference type="NCBI Taxonomy" id="47466"/>
    <lineage>
        <taxon>Bacteria</taxon>
        <taxon>Pseudomonadati</taxon>
        <taxon>Spirochaetota</taxon>
        <taxon>Spirochaetia</taxon>
        <taxon>Spirochaetales</taxon>
        <taxon>Borreliaceae</taxon>
        <taxon>Borrelia</taxon>
    </lineage>
</organism>
<dbReference type="AlphaFoldDB" id="A0A482CYR9"/>
<dbReference type="EMBL" id="CP037485">
    <property type="protein sequence ID" value="QBL99310.1"/>
    <property type="molecule type" value="Genomic_DNA"/>
</dbReference>
<dbReference type="InterPro" id="IPR050678">
    <property type="entry name" value="DNA_Partitioning_ATPase"/>
</dbReference>
<evidence type="ECO:0000313" key="3">
    <source>
        <dbReference type="EMBL" id="WAZ72661.1"/>
    </source>
</evidence>
<proteinExistence type="predicted"/>
<gene>
    <name evidence="2" type="ORF">EZU71_05525</name>
    <name evidence="3" type="ORF">O5404_06405</name>
</gene>
<geneLocation type="plasmid" evidence="2">
    <name>unnamed</name>
</geneLocation>
<keyword evidence="2" id="KW-0614">Plasmid</keyword>
<accession>A0A482CYR9</accession>
<dbReference type="Proteomes" id="UP001164513">
    <property type="component" value="Plasmid pZSt-cp29-1"/>
</dbReference>
<dbReference type="EMBL" id="CP114727">
    <property type="protein sequence ID" value="WAZ72661.1"/>
    <property type="molecule type" value="Genomic_DNA"/>
</dbReference>
<evidence type="ECO:0000259" key="1">
    <source>
        <dbReference type="Pfam" id="PF13614"/>
    </source>
</evidence>
<dbReference type="PANTHER" id="PTHR13696">
    <property type="entry name" value="P-LOOP CONTAINING NUCLEOSIDE TRIPHOSPHATE HYDROLASE"/>
    <property type="match status" value="1"/>
</dbReference>
<dbReference type="Gene3D" id="3.40.50.300">
    <property type="entry name" value="P-loop containing nucleotide triphosphate hydrolases"/>
    <property type="match status" value="1"/>
</dbReference>
<protein>
    <submittedName>
        <fullName evidence="2">ParA family protein</fullName>
    </submittedName>
</protein>
<geneLocation type="plasmid" evidence="3 4">
    <name>pZSt-cp29-1</name>
</geneLocation>
<evidence type="ECO:0000313" key="2">
    <source>
        <dbReference type="EMBL" id="QBL99310.1"/>
    </source>
</evidence>
<dbReference type="Pfam" id="PF13614">
    <property type="entry name" value="AAA_31"/>
    <property type="match status" value="1"/>
</dbReference>
<dbReference type="InterPro" id="IPR025669">
    <property type="entry name" value="AAA_dom"/>
</dbReference>